<keyword evidence="3" id="KW-1185">Reference proteome</keyword>
<sequence length="543" mass="58186">MDTDFDRLDLLILARLAGPAQKPPTPKKTRDDIGRFATPHLSPSAWKSLFDARVEALRERGDIEPKAPLTLTEAGHRRVTEALEIDEIPDWRTLRRWVLPALAMEISPAEPKARPRLSKKEDLRGAILRHVHALPGPELPTQNQAIDALAWKILGVETDKALTVAAVRHHLLGQLFGSDAPGDLDKILAELTKDALAAKNTSPDALRDALVTDWLRRGGALVDERTSHSAAPAHPDLDASSPADEGDADADADGADADDHAAGESGASSAAHSVAAEEDSVPLAIVDDEEAETTVIPTGEEQLRAGIPQAVPDVVTDAVTDALLAGEAQPGAGPIAARRPPEISANPPVTRRSPAPPPPRSHTAPADEVTMIGHDEVPELQQGESLPPAIAAPGDRTAPMRIPMTESPTIPGLIPPPPPPKAPPEAPTMVSPYRDPPPPAPGFELSAFADAVQATADHEQEGRFGARKVFIAALWRRMRSMPICVGMDIAAFKRHLVDANREDLIALHRADLVSMLDESEVRASEIVYGNATFHFVESPYERR</sequence>
<proteinExistence type="predicted"/>
<name>D0LV89_HALO1</name>
<dbReference type="OrthoDB" id="276660at2"/>
<dbReference type="EMBL" id="CP001804">
    <property type="protein sequence ID" value="ACY15930.1"/>
    <property type="molecule type" value="Genomic_DNA"/>
</dbReference>
<feature type="compositionally biased region" description="Acidic residues" evidence="1">
    <location>
        <begin position="244"/>
        <end position="256"/>
    </location>
</feature>
<protein>
    <submittedName>
        <fullName evidence="2">Uncharacterized protein</fullName>
    </submittedName>
</protein>
<feature type="region of interest" description="Disordered" evidence="1">
    <location>
        <begin position="225"/>
        <end position="276"/>
    </location>
</feature>
<evidence type="ECO:0000313" key="3">
    <source>
        <dbReference type="Proteomes" id="UP000001880"/>
    </source>
</evidence>
<organism evidence="2 3">
    <name type="scientific">Haliangium ochraceum (strain DSM 14365 / JCM 11303 / SMP-2)</name>
    <dbReference type="NCBI Taxonomy" id="502025"/>
    <lineage>
        <taxon>Bacteria</taxon>
        <taxon>Pseudomonadati</taxon>
        <taxon>Myxococcota</taxon>
        <taxon>Polyangia</taxon>
        <taxon>Haliangiales</taxon>
        <taxon>Kofleriaceae</taxon>
        <taxon>Haliangium</taxon>
    </lineage>
</organism>
<dbReference type="AlphaFoldDB" id="D0LV89"/>
<dbReference type="HOGENOM" id="CLU_501328_0_0_7"/>
<dbReference type="RefSeq" id="WP_012828530.1">
    <property type="nucleotide sequence ID" value="NC_013440.1"/>
</dbReference>
<dbReference type="eggNOG" id="ENOG503228V">
    <property type="taxonomic scope" value="Bacteria"/>
</dbReference>
<gene>
    <name evidence="2" type="ordered locus">Hoch_3428</name>
</gene>
<accession>D0LV89</accession>
<dbReference type="KEGG" id="hoh:Hoch_3428"/>
<feature type="region of interest" description="Disordered" evidence="1">
    <location>
        <begin position="329"/>
        <end position="370"/>
    </location>
</feature>
<feature type="compositionally biased region" description="Low complexity" evidence="1">
    <location>
        <begin position="329"/>
        <end position="338"/>
    </location>
</feature>
<evidence type="ECO:0000313" key="2">
    <source>
        <dbReference type="EMBL" id="ACY15930.1"/>
    </source>
</evidence>
<dbReference type="Proteomes" id="UP000001880">
    <property type="component" value="Chromosome"/>
</dbReference>
<reference evidence="2 3" key="1">
    <citation type="journal article" date="2010" name="Stand. Genomic Sci.">
        <title>Complete genome sequence of Haliangium ochraceum type strain (SMP-2).</title>
        <authorList>
            <consortium name="US DOE Joint Genome Institute (JGI-PGF)"/>
            <person name="Ivanova N."/>
            <person name="Daum C."/>
            <person name="Lang E."/>
            <person name="Abt B."/>
            <person name="Kopitz M."/>
            <person name="Saunders E."/>
            <person name="Lapidus A."/>
            <person name="Lucas S."/>
            <person name="Glavina Del Rio T."/>
            <person name="Nolan M."/>
            <person name="Tice H."/>
            <person name="Copeland A."/>
            <person name="Cheng J.F."/>
            <person name="Chen F."/>
            <person name="Bruce D."/>
            <person name="Goodwin L."/>
            <person name="Pitluck S."/>
            <person name="Mavromatis K."/>
            <person name="Pati A."/>
            <person name="Mikhailova N."/>
            <person name="Chen A."/>
            <person name="Palaniappan K."/>
            <person name="Land M."/>
            <person name="Hauser L."/>
            <person name="Chang Y.J."/>
            <person name="Jeffries C.D."/>
            <person name="Detter J.C."/>
            <person name="Brettin T."/>
            <person name="Rohde M."/>
            <person name="Goker M."/>
            <person name="Bristow J."/>
            <person name="Markowitz V."/>
            <person name="Eisen J.A."/>
            <person name="Hugenholtz P."/>
            <person name="Kyrpides N.C."/>
            <person name="Klenk H.P."/>
        </authorList>
    </citation>
    <scope>NUCLEOTIDE SEQUENCE [LARGE SCALE GENOMIC DNA]</scope>
    <source>
        <strain evidence="3">DSM 14365 / CIP 107738 / JCM 11303 / AJ 13395 / SMP-2</strain>
    </source>
</reference>
<evidence type="ECO:0000256" key="1">
    <source>
        <dbReference type="SAM" id="MobiDB-lite"/>
    </source>
</evidence>
<feature type="compositionally biased region" description="Low complexity" evidence="1">
    <location>
        <begin position="263"/>
        <end position="274"/>
    </location>
</feature>